<dbReference type="InterPro" id="IPR002347">
    <property type="entry name" value="SDR_fam"/>
</dbReference>
<accession>A0A3E2NHQ9</accession>
<organism evidence="4 5">
    <name type="scientific">Lacrimispora amygdalina</name>
    <dbReference type="NCBI Taxonomy" id="253257"/>
    <lineage>
        <taxon>Bacteria</taxon>
        <taxon>Bacillati</taxon>
        <taxon>Bacillota</taxon>
        <taxon>Clostridia</taxon>
        <taxon>Lachnospirales</taxon>
        <taxon>Lachnospiraceae</taxon>
        <taxon>Lacrimispora</taxon>
    </lineage>
</organism>
<dbReference type="RefSeq" id="WP_117415443.1">
    <property type="nucleotide sequence ID" value="NZ_QOHO01000009.1"/>
</dbReference>
<evidence type="ECO:0000256" key="2">
    <source>
        <dbReference type="ARBA" id="ARBA00023002"/>
    </source>
</evidence>
<proteinExistence type="inferred from homology"/>
<evidence type="ECO:0000256" key="1">
    <source>
        <dbReference type="ARBA" id="ARBA00006484"/>
    </source>
</evidence>
<sequence length="250" mass="27635">MRKMNSEKYGIVTGASRGLGKQMAIELAREGYDVIFTYNSNVSLAEDVKKDLSERFGVRVEIFPLQVESSKGVQELYQFAVNTFGENLHVLINNAGIYQNVNLVDMDPKDFDAVIDTNLKGTFYMCHYFTPLMIKQHYGRIINVSSAVGLRGMPGCTAYAASKFGVRGLTQSLACELGPHNITVNAIAPGSHKTDMYYSAPPEVMEARLKSTPLQRAGELEEMDLLVRYFISSNFTTGQIISDNGGTTMV</sequence>
<dbReference type="PRINTS" id="PR00081">
    <property type="entry name" value="GDHRDH"/>
</dbReference>
<dbReference type="InterPro" id="IPR020904">
    <property type="entry name" value="Sc_DH/Rdtase_CS"/>
</dbReference>
<dbReference type="CDD" id="cd05233">
    <property type="entry name" value="SDR_c"/>
    <property type="match status" value="1"/>
</dbReference>
<dbReference type="EMBL" id="QOHO01000009">
    <property type="protein sequence ID" value="RFZ80552.1"/>
    <property type="molecule type" value="Genomic_DNA"/>
</dbReference>
<evidence type="ECO:0000313" key="5">
    <source>
        <dbReference type="Proteomes" id="UP000260680"/>
    </source>
</evidence>
<dbReference type="AlphaFoldDB" id="A0A3E2NHQ9"/>
<comment type="similarity">
    <text evidence="1 3">Belongs to the short-chain dehydrogenases/reductases (SDR) family.</text>
</comment>
<reference evidence="4 5" key="1">
    <citation type="submission" date="2018-07" db="EMBL/GenBank/DDBJ databases">
        <title>New species, Clostridium PI-S10-A1B.</title>
        <authorList>
            <person name="Krishna G."/>
            <person name="Summeta K."/>
            <person name="Shikha S."/>
            <person name="Prabhu P.B."/>
            <person name="Suresh K."/>
        </authorList>
    </citation>
    <scope>NUCLEOTIDE SEQUENCE [LARGE SCALE GENOMIC DNA]</scope>
    <source>
        <strain evidence="4 5">PI-S10-A1B</strain>
    </source>
</reference>
<dbReference type="PANTHER" id="PTHR42760">
    <property type="entry name" value="SHORT-CHAIN DEHYDROGENASES/REDUCTASES FAMILY MEMBER"/>
    <property type="match status" value="1"/>
</dbReference>
<name>A0A3E2NHQ9_9FIRM</name>
<dbReference type="SUPFAM" id="SSF51735">
    <property type="entry name" value="NAD(P)-binding Rossmann-fold domains"/>
    <property type="match status" value="1"/>
</dbReference>
<evidence type="ECO:0000256" key="3">
    <source>
        <dbReference type="RuleBase" id="RU000363"/>
    </source>
</evidence>
<dbReference type="InterPro" id="IPR036291">
    <property type="entry name" value="NAD(P)-bd_dom_sf"/>
</dbReference>
<comment type="caution">
    <text evidence="4">The sequence shown here is derived from an EMBL/GenBank/DDBJ whole genome shotgun (WGS) entry which is preliminary data.</text>
</comment>
<dbReference type="PRINTS" id="PR00080">
    <property type="entry name" value="SDRFAMILY"/>
</dbReference>
<keyword evidence="2" id="KW-0560">Oxidoreductase</keyword>
<dbReference type="Proteomes" id="UP000260680">
    <property type="component" value="Unassembled WGS sequence"/>
</dbReference>
<dbReference type="Pfam" id="PF00106">
    <property type="entry name" value="adh_short"/>
    <property type="match status" value="1"/>
</dbReference>
<dbReference type="PROSITE" id="PS00061">
    <property type="entry name" value="ADH_SHORT"/>
    <property type="match status" value="1"/>
</dbReference>
<gene>
    <name evidence="4" type="ORF">DS742_02380</name>
</gene>
<dbReference type="Gene3D" id="3.40.50.720">
    <property type="entry name" value="NAD(P)-binding Rossmann-like Domain"/>
    <property type="match status" value="1"/>
</dbReference>
<evidence type="ECO:0000313" key="4">
    <source>
        <dbReference type="EMBL" id="RFZ80552.1"/>
    </source>
</evidence>
<dbReference type="OrthoDB" id="9803333at2"/>
<dbReference type="FunFam" id="3.40.50.720:FF:000173">
    <property type="entry name" value="3-oxoacyl-[acyl-carrier protein] reductase"/>
    <property type="match status" value="1"/>
</dbReference>
<dbReference type="GO" id="GO:0016616">
    <property type="term" value="F:oxidoreductase activity, acting on the CH-OH group of donors, NAD or NADP as acceptor"/>
    <property type="evidence" value="ECO:0007669"/>
    <property type="project" value="TreeGrafter"/>
</dbReference>
<protein>
    <submittedName>
        <fullName evidence="4">SDR family NAD(P)-dependent oxidoreductase</fullName>
    </submittedName>
</protein>